<feature type="compositionally biased region" description="Low complexity" evidence="1">
    <location>
        <begin position="86"/>
        <end position="106"/>
    </location>
</feature>
<dbReference type="OrthoDB" id="121747at2759"/>
<protein>
    <submittedName>
        <fullName evidence="2">Uncharacterized protein</fullName>
    </submittedName>
</protein>
<name>A0A2P4Y993_9STRA</name>
<evidence type="ECO:0000313" key="2">
    <source>
        <dbReference type="EMBL" id="POM74239.1"/>
    </source>
</evidence>
<keyword evidence="3" id="KW-1185">Reference proteome</keyword>
<reference evidence="2 3" key="1">
    <citation type="journal article" date="2017" name="Genome Biol. Evol.">
        <title>Phytophthora megakarya and P. palmivora, closely related causal agents of cacao black pod rot, underwent increases in genome sizes and gene numbers by different mechanisms.</title>
        <authorList>
            <person name="Ali S.S."/>
            <person name="Shao J."/>
            <person name="Lary D.J."/>
            <person name="Kronmiller B."/>
            <person name="Shen D."/>
            <person name="Strem M.D."/>
            <person name="Amoako-Attah I."/>
            <person name="Akrofi A.Y."/>
            <person name="Begoude B.A."/>
            <person name="Ten Hoopen G.M."/>
            <person name="Coulibaly K."/>
            <person name="Kebe B.I."/>
            <person name="Melnick R.L."/>
            <person name="Guiltinan M.J."/>
            <person name="Tyler B.M."/>
            <person name="Meinhardt L.W."/>
            <person name="Bailey B.A."/>
        </authorList>
    </citation>
    <scope>NUCLEOTIDE SEQUENCE [LARGE SCALE GENOMIC DNA]</scope>
    <source>
        <strain evidence="3">sbr112.9</strain>
    </source>
</reference>
<dbReference type="EMBL" id="NCKW01004906">
    <property type="protein sequence ID" value="POM74239.1"/>
    <property type="molecule type" value="Genomic_DNA"/>
</dbReference>
<evidence type="ECO:0000313" key="3">
    <source>
        <dbReference type="Proteomes" id="UP000237271"/>
    </source>
</evidence>
<comment type="caution">
    <text evidence="2">The sequence shown here is derived from an EMBL/GenBank/DDBJ whole genome shotgun (WGS) entry which is preliminary data.</text>
</comment>
<sequence>MPRVTWLLAKEENHKHKHKAKANHKDRHKSKREDRHKGKRKETKSQAKRPRSTSPGKPRASDSGAPLKKPNVSTRSPAAANSATDSSAGPGPSPNSAGGSGLSPNSTGTVLSSQLRVSIAVLRTRAMQSAPRDSRITPKLARLRDLPFFYAGSRRCWLKILGYQSGRVPMEAHGALSRVRVTLSTLTGIQAFVDVFNPHPFQQLRRMLPDAPSLVSPAVLEDARTRLTSHARPSSLMEILGDLWVRLRGDLPSRDSSSAADLAKFTRHFVVMCERTRWLVEASVLIGLHPSFDPSIFPEELAMIHGVWSQYRLERKRRGDGLRALIATAADGLHSAVTAQPADRTPTPLADAELYFDPSVPLSPLVNLPWVPDSILAVDHHEPWRAWWLLDPARHPFNTCFRSRNPEFMVFAPKGMDP</sequence>
<feature type="compositionally biased region" description="Basic residues" evidence="1">
    <location>
        <begin position="15"/>
        <end position="30"/>
    </location>
</feature>
<proteinExistence type="predicted"/>
<dbReference type="Proteomes" id="UP000237271">
    <property type="component" value="Unassembled WGS sequence"/>
</dbReference>
<feature type="region of interest" description="Disordered" evidence="1">
    <location>
        <begin position="1"/>
        <end position="109"/>
    </location>
</feature>
<feature type="compositionally biased region" description="Polar residues" evidence="1">
    <location>
        <begin position="71"/>
        <end position="85"/>
    </location>
</feature>
<dbReference type="AlphaFoldDB" id="A0A2P4Y993"/>
<organism evidence="2 3">
    <name type="scientific">Phytophthora palmivora</name>
    <dbReference type="NCBI Taxonomy" id="4796"/>
    <lineage>
        <taxon>Eukaryota</taxon>
        <taxon>Sar</taxon>
        <taxon>Stramenopiles</taxon>
        <taxon>Oomycota</taxon>
        <taxon>Peronosporomycetes</taxon>
        <taxon>Peronosporales</taxon>
        <taxon>Peronosporaceae</taxon>
        <taxon>Phytophthora</taxon>
    </lineage>
</organism>
<accession>A0A2P4Y993</accession>
<feature type="compositionally biased region" description="Basic residues" evidence="1">
    <location>
        <begin position="37"/>
        <end position="51"/>
    </location>
</feature>
<evidence type="ECO:0000256" key="1">
    <source>
        <dbReference type="SAM" id="MobiDB-lite"/>
    </source>
</evidence>
<gene>
    <name evidence="2" type="ORF">PHPALM_8835</name>
</gene>